<dbReference type="InterPro" id="IPR015422">
    <property type="entry name" value="PyrdxlP-dep_Trfase_small"/>
</dbReference>
<dbReference type="NCBIfam" id="TIGR03801">
    <property type="entry name" value="asp_4_decarbox"/>
    <property type="match status" value="1"/>
</dbReference>
<dbReference type="EC" id="2.6.1.-" evidence="2"/>
<dbReference type="InterPro" id="IPR015421">
    <property type="entry name" value="PyrdxlP-dep_Trfase_major"/>
</dbReference>
<dbReference type="InterPro" id="IPR015424">
    <property type="entry name" value="PyrdxlP-dep_Trfase"/>
</dbReference>
<dbReference type="Gene3D" id="3.90.1150.10">
    <property type="entry name" value="Aspartate Aminotransferase, domain 1"/>
    <property type="match status" value="1"/>
</dbReference>
<feature type="domain" description="Aminotransferase class I/classII large" evidence="3">
    <location>
        <begin position="192"/>
        <end position="523"/>
    </location>
</feature>
<dbReference type="GO" id="GO:0016829">
    <property type="term" value="F:lyase activity"/>
    <property type="evidence" value="ECO:0007669"/>
    <property type="project" value="UniProtKB-KW"/>
</dbReference>
<gene>
    <name evidence="4" type="primary">aspD</name>
    <name evidence="4" type="ORF">HGA11_05350</name>
</gene>
<dbReference type="SUPFAM" id="SSF53383">
    <property type="entry name" value="PLP-dependent transferases"/>
    <property type="match status" value="1"/>
</dbReference>
<dbReference type="InterPro" id="IPR004839">
    <property type="entry name" value="Aminotransferase_I/II_large"/>
</dbReference>
<dbReference type="RefSeq" id="WP_044518910.1">
    <property type="nucleotide sequence ID" value="NZ_HG322951.1"/>
</dbReference>
<dbReference type="CDD" id="cd00609">
    <property type="entry name" value="AAT_like"/>
    <property type="match status" value="1"/>
</dbReference>
<evidence type="ECO:0000313" key="5">
    <source>
        <dbReference type="Proteomes" id="UP000518188"/>
    </source>
</evidence>
<protein>
    <recommendedName>
        <fullName evidence="2">Aminotransferase</fullName>
        <ecNumber evidence="2">2.6.1.-</ecNumber>
    </recommendedName>
</protein>
<dbReference type="InterPro" id="IPR004838">
    <property type="entry name" value="NHTrfase_class1_PyrdxlP-BS"/>
</dbReference>
<keyword evidence="2" id="KW-0808">Transferase</keyword>
<dbReference type="Gene3D" id="1.10.20.110">
    <property type="match status" value="1"/>
</dbReference>
<accession>A0A7X6MKD7</accession>
<dbReference type="InterPro" id="IPR022518">
    <property type="entry name" value="Aspartate_4-decarboxylase"/>
</dbReference>
<keyword evidence="2" id="KW-0032">Aminotransferase</keyword>
<dbReference type="Pfam" id="PF00155">
    <property type="entry name" value="Aminotran_1_2"/>
    <property type="match status" value="1"/>
</dbReference>
<dbReference type="PROSITE" id="PS00105">
    <property type="entry name" value="AA_TRANSFER_CLASS_1"/>
    <property type="match status" value="1"/>
</dbReference>
<evidence type="ECO:0000313" key="4">
    <source>
        <dbReference type="EMBL" id="NKZ10397.1"/>
    </source>
</evidence>
<keyword evidence="1" id="KW-0663">Pyridoxal phosphate</keyword>
<proteinExistence type="inferred from homology"/>
<evidence type="ECO:0000256" key="1">
    <source>
        <dbReference type="ARBA" id="ARBA00022898"/>
    </source>
</evidence>
<evidence type="ECO:0000259" key="3">
    <source>
        <dbReference type="Pfam" id="PF00155"/>
    </source>
</evidence>
<dbReference type="PANTHER" id="PTHR43795">
    <property type="entry name" value="BIFUNCTIONAL ASPARTATE AMINOTRANSFERASE AND GLUTAMATE/ASPARTATE-PREPHENATE AMINOTRANSFERASE-RELATED"/>
    <property type="match status" value="1"/>
</dbReference>
<comment type="caution">
    <text evidence="4">The sequence shown here is derived from an EMBL/GenBank/DDBJ whole genome shotgun (WGS) entry which is preliminary data.</text>
</comment>
<keyword evidence="4" id="KW-0456">Lyase</keyword>
<dbReference type="EMBL" id="JAAXPJ010000001">
    <property type="protein sequence ID" value="NKZ10397.1"/>
    <property type="molecule type" value="Genomic_DNA"/>
</dbReference>
<sequence>MTFEHISREEIVELQQLSPFELKSKLIELADELEERSTFHMLNAGRGNPNFIATTPREAFFALGTFALEESRADREWDHELVGVPQKDGIADRFRAWLADRKGQPGIKLLLQTLGYGVDECGFDADSFVWELADSIIGDHYPEPDRMLKHNHEITKRYLMQELVPGKDLGDYDLFAVEGGTAAMCYIFDSLMLNRLMHRGDKVALMVPIFTPYLEITELDEFDFERVYIEASATFEDGRHSWQFPDSEIDKLLDPDIKILYCVNPTNPPSVRIAPGTLERIADVVNNKRQDLIVITDDVYGTFIDGFQSLMGAAPRNTITVYSFSKYFGATGWRLGTIGIAADNVLDEKLAALSEEDKVHLDKRYAPLTLTPRNIKFIDRLVADSRNVALNHTAGLSLPQQCQMLLFSAYCLLDKEDYYKHQAQALIARRYKALQRGMQIDIEPDPNRVAYYVELDFLVWAAERTSDPKFIEFVEANYEPTDILFRLAEQTGVVLLNGGGFEGPEWSVRVSLANLRDKQYEEIGAAMITVCEEYLAEYGDSKGKKG</sequence>
<dbReference type="GO" id="GO:0030170">
    <property type="term" value="F:pyridoxal phosphate binding"/>
    <property type="evidence" value="ECO:0007669"/>
    <property type="project" value="InterPro"/>
</dbReference>
<dbReference type="Proteomes" id="UP000518188">
    <property type="component" value="Unassembled WGS sequence"/>
</dbReference>
<name>A0A7X6MKD7_9MYCO</name>
<reference evidence="4 5" key="1">
    <citation type="submission" date="2020-04" db="EMBL/GenBank/DDBJ databases">
        <title>MicrobeNet Type strains.</title>
        <authorList>
            <person name="Nicholson A.C."/>
        </authorList>
    </citation>
    <scope>NUCLEOTIDE SEQUENCE [LARGE SCALE GENOMIC DNA]</scope>
    <source>
        <strain evidence="4 5">ATCC 700731</strain>
    </source>
</reference>
<comment type="similarity">
    <text evidence="2">Belongs to the class-I pyridoxal-phosphate-dependent aminotransferase family.</text>
</comment>
<dbReference type="GO" id="GO:0006520">
    <property type="term" value="P:amino acid metabolic process"/>
    <property type="evidence" value="ECO:0007669"/>
    <property type="project" value="TreeGrafter"/>
</dbReference>
<dbReference type="AlphaFoldDB" id="A0A7X6MKD7"/>
<dbReference type="NCBIfam" id="NF006755">
    <property type="entry name" value="PRK09275.1"/>
    <property type="match status" value="1"/>
</dbReference>
<evidence type="ECO:0000256" key="2">
    <source>
        <dbReference type="RuleBase" id="RU000481"/>
    </source>
</evidence>
<dbReference type="GO" id="GO:0008483">
    <property type="term" value="F:transaminase activity"/>
    <property type="evidence" value="ECO:0007669"/>
    <property type="project" value="UniProtKB-KW"/>
</dbReference>
<comment type="cofactor">
    <cofactor evidence="2">
        <name>pyridoxal 5'-phosphate</name>
        <dbReference type="ChEBI" id="CHEBI:597326"/>
    </cofactor>
</comment>
<dbReference type="Gene3D" id="3.40.640.10">
    <property type="entry name" value="Type I PLP-dependent aspartate aminotransferase-like (Major domain)"/>
    <property type="match status" value="1"/>
</dbReference>
<organism evidence="4 5">
    <name type="scientific">Mycolicibacterium septicum DSM 44393</name>
    <dbReference type="NCBI Taxonomy" id="1341646"/>
    <lineage>
        <taxon>Bacteria</taxon>
        <taxon>Bacillati</taxon>
        <taxon>Actinomycetota</taxon>
        <taxon>Actinomycetes</taxon>
        <taxon>Mycobacteriales</taxon>
        <taxon>Mycobacteriaceae</taxon>
        <taxon>Mycolicibacterium</taxon>
    </lineage>
</organism>
<dbReference type="PANTHER" id="PTHR43795:SF2">
    <property type="entry name" value="BIFUNCTIONAL ASPARTATE AMINOTRANSFERASE AND GLUTAMATE_ASPARTATE-PREPHENATE AMINOTRANSFERASE"/>
    <property type="match status" value="1"/>
</dbReference>
<dbReference type="InterPro" id="IPR050478">
    <property type="entry name" value="Ethylene_sulfur-biosynth"/>
</dbReference>